<evidence type="ECO:0000256" key="2">
    <source>
        <dbReference type="ARBA" id="ARBA00022857"/>
    </source>
</evidence>
<dbReference type="InterPro" id="IPR016162">
    <property type="entry name" value="Ald_DH_N"/>
</dbReference>
<dbReference type="Proteomes" id="UP000253961">
    <property type="component" value="Unassembled WGS sequence"/>
</dbReference>
<dbReference type="PROSITE" id="PS00070">
    <property type="entry name" value="ALDEHYDE_DEHYDR_CYS"/>
    <property type="match status" value="1"/>
</dbReference>
<protein>
    <submittedName>
        <fullName evidence="5">NAD-dependent succinate-semialdehyde dehydrogenase</fullName>
    </submittedName>
</protein>
<dbReference type="CDD" id="cd07100">
    <property type="entry name" value="ALDH_SSADH1_GabD1"/>
    <property type="match status" value="1"/>
</dbReference>
<evidence type="ECO:0000313" key="6">
    <source>
        <dbReference type="Proteomes" id="UP000253961"/>
    </source>
</evidence>
<accession>A0A369PZT8</accession>
<dbReference type="GO" id="GO:0004030">
    <property type="term" value="F:aldehyde dehydrogenase [NAD(P)+] activity"/>
    <property type="evidence" value="ECO:0007669"/>
    <property type="project" value="InterPro"/>
</dbReference>
<dbReference type="Pfam" id="PF00171">
    <property type="entry name" value="Aldedh"/>
    <property type="match status" value="1"/>
</dbReference>
<dbReference type="FunFam" id="3.40.605.10:FF:000012">
    <property type="entry name" value="NAD-dependent succinate-semialdehyde dehydrogenase"/>
    <property type="match status" value="1"/>
</dbReference>
<evidence type="ECO:0000259" key="4">
    <source>
        <dbReference type="Pfam" id="PF00171"/>
    </source>
</evidence>
<dbReference type="PANTHER" id="PTHR43217:SF1">
    <property type="entry name" value="SUCCINATE SEMIALDEHYDE DEHYDROGENASE [NAD(P)+] SAD"/>
    <property type="match status" value="1"/>
</dbReference>
<feature type="domain" description="Aldehyde dehydrogenase" evidence="4">
    <location>
        <begin position="3"/>
        <end position="454"/>
    </location>
</feature>
<dbReference type="RefSeq" id="WP_115401434.1">
    <property type="nucleotide sequence ID" value="NZ_QPKV01000002.1"/>
</dbReference>
<keyword evidence="6" id="KW-1185">Reference proteome</keyword>
<dbReference type="Gene3D" id="3.40.605.10">
    <property type="entry name" value="Aldehyde Dehydrogenase, Chain A, domain 1"/>
    <property type="match status" value="1"/>
</dbReference>
<organism evidence="5 6">
    <name type="scientific">Pedobacter chinensis</name>
    <dbReference type="NCBI Taxonomy" id="2282421"/>
    <lineage>
        <taxon>Bacteria</taxon>
        <taxon>Pseudomonadati</taxon>
        <taxon>Bacteroidota</taxon>
        <taxon>Sphingobacteriia</taxon>
        <taxon>Sphingobacteriales</taxon>
        <taxon>Sphingobacteriaceae</taxon>
        <taxon>Pedobacter</taxon>
    </lineage>
</organism>
<dbReference type="Gene3D" id="3.40.309.10">
    <property type="entry name" value="Aldehyde Dehydrogenase, Chain A, domain 2"/>
    <property type="match status" value="1"/>
</dbReference>
<name>A0A369PZT8_9SPHI</name>
<gene>
    <name evidence="5" type="ORF">DU508_03435</name>
</gene>
<dbReference type="InterPro" id="IPR044148">
    <property type="entry name" value="ALDH_GabD1-like"/>
</dbReference>
<comment type="caution">
    <text evidence="5">The sequence shown here is derived from an EMBL/GenBank/DDBJ whole genome shotgun (WGS) entry which is preliminary data.</text>
</comment>
<dbReference type="OrthoDB" id="781568at2"/>
<dbReference type="SUPFAM" id="SSF53720">
    <property type="entry name" value="ALDH-like"/>
    <property type="match status" value="1"/>
</dbReference>
<dbReference type="AlphaFoldDB" id="A0A369PZT8"/>
<keyword evidence="2" id="KW-0521">NADP</keyword>
<dbReference type="PANTHER" id="PTHR43217">
    <property type="entry name" value="SUCCINATE SEMIALDEHYDE DEHYDROGENASE [NAD(P)+] SAD"/>
    <property type="match status" value="1"/>
</dbReference>
<reference evidence="5 6" key="1">
    <citation type="submission" date="2018-07" db="EMBL/GenBank/DDBJ databases">
        <title>Pedobacter sp. nov., isolated from soil.</title>
        <authorList>
            <person name="Zhou L.Y."/>
            <person name="Du Z.J."/>
        </authorList>
    </citation>
    <scope>NUCLEOTIDE SEQUENCE [LARGE SCALE GENOMIC DNA]</scope>
    <source>
        <strain evidence="5 6">JDX94</strain>
    </source>
</reference>
<keyword evidence="3" id="KW-0560">Oxidoreductase</keyword>
<dbReference type="InterPro" id="IPR016160">
    <property type="entry name" value="Ald_DH_CS_CYS"/>
</dbReference>
<evidence type="ECO:0000256" key="1">
    <source>
        <dbReference type="ARBA" id="ARBA00009986"/>
    </source>
</evidence>
<evidence type="ECO:0000313" key="5">
    <source>
        <dbReference type="EMBL" id="RDC58014.1"/>
    </source>
</evidence>
<evidence type="ECO:0000256" key="3">
    <source>
        <dbReference type="ARBA" id="ARBA00023002"/>
    </source>
</evidence>
<dbReference type="EMBL" id="QPKV01000002">
    <property type="protein sequence ID" value="RDC58014.1"/>
    <property type="molecule type" value="Genomic_DNA"/>
</dbReference>
<sequence>MSISSINPFNGEIIKEYQEHSEKEINDKIDLVHQCWLDYKNVDFQTRAKLLLTVSKLLIERKASLAELMALEMGKPLKDGIAEILKCAAVCEFYAKNGADFLADQVINTSASKSYVSFQPIGIVLAIMPWNFPFWQVFRFLAPALMAGNCGLLKHSSGVTGCALAIEKIVADAGFPPDVFKTLICNSKAISKVIENPLIKAVTLTGSTEAGKKVAAQAGKLIKKTVLELGGSDPYLVLADADLAKTAEVCANARLINNGQSCIAAKRFIVIEEVLDEFTRLFKAAMSGKTTGNPLEENTQLGPMARKDLRDELHQQVLESIKQGAQCILGGTIPEIEGDHAFYQPTILTAVEKGNLAYHEEIFGPVAAIISAKDIEDAIKIANDTNFGLGAAVFTKNAALAEDIARNKLNAGSCFINEGVKSDPALPFGGINESGYGRELSMFGIHEFVNIKTVYIK</sequence>
<dbReference type="InterPro" id="IPR016163">
    <property type="entry name" value="Ald_DH_C"/>
</dbReference>
<dbReference type="GO" id="GO:0004777">
    <property type="term" value="F:succinate-semialdehyde dehydrogenase (NAD+) activity"/>
    <property type="evidence" value="ECO:0007669"/>
    <property type="project" value="TreeGrafter"/>
</dbReference>
<dbReference type="InterPro" id="IPR047110">
    <property type="entry name" value="GABD/Sad-like"/>
</dbReference>
<dbReference type="InterPro" id="IPR015590">
    <property type="entry name" value="Aldehyde_DH_dom"/>
</dbReference>
<dbReference type="InterPro" id="IPR016161">
    <property type="entry name" value="Ald_DH/histidinol_DH"/>
</dbReference>
<comment type="similarity">
    <text evidence="1">Belongs to the aldehyde dehydrogenase family.</text>
</comment>
<proteinExistence type="inferred from homology"/>